<evidence type="ECO:0000313" key="2">
    <source>
        <dbReference type="EMBL" id="MFI1463952.1"/>
    </source>
</evidence>
<protein>
    <submittedName>
        <fullName evidence="2">Uncharacterized protein</fullName>
    </submittedName>
</protein>
<dbReference type="EMBL" id="JBIRUQ010000006">
    <property type="protein sequence ID" value="MFI1463952.1"/>
    <property type="molecule type" value="Genomic_DNA"/>
</dbReference>
<keyword evidence="1" id="KW-0812">Transmembrane</keyword>
<feature type="transmembrane region" description="Helical" evidence="1">
    <location>
        <begin position="183"/>
        <end position="206"/>
    </location>
</feature>
<keyword evidence="3" id="KW-1185">Reference proteome</keyword>
<keyword evidence="1" id="KW-1133">Transmembrane helix</keyword>
<evidence type="ECO:0000256" key="1">
    <source>
        <dbReference type="SAM" id="Phobius"/>
    </source>
</evidence>
<gene>
    <name evidence="2" type="ORF">ACH4WX_24800</name>
</gene>
<name>A0ABW7TSC8_9NOCA</name>
<dbReference type="RefSeq" id="WP_033246602.1">
    <property type="nucleotide sequence ID" value="NZ_JBIRUQ010000006.1"/>
</dbReference>
<sequence length="253" mass="28330">MSWKERIDKFLDSGRYRPNEYPRTWLFADDPVRYQGGGLYDTSAPADVTLTLRRSPAAEQYKDVHWNKKHDSPLNVPPLELELAQPLPDLCPTHGRAAVSRLLVRSNFYETRVHPRNPHGGNQLGRGVAPVSTIVVGEWPLCDRCRRRLQIYHAAAGILVLTMALNLIALIVVGLVINYEPVILPLVIGVFPGSLPIGMVLALVLFGRGNPRVTLRPIDDERTLSIDAHPDFTTAVHQMRSSPEQLPPPNHRQ</sequence>
<comment type="caution">
    <text evidence="2">The sequence shown here is derived from an EMBL/GenBank/DDBJ whole genome shotgun (WGS) entry which is preliminary data.</text>
</comment>
<proteinExistence type="predicted"/>
<dbReference type="GeneID" id="93507872"/>
<accession>A0ABW7TSC8</accession>
<keyword evidence="1" id="KW-0472">Membrane</keyword>
<reference evidence="2 3" key="1">
    <citation type="submission" date="2024-10" db="EMBL/GenBank/DDBJ databases">
        <title>The Natural Products Discovery Center: Release of the First 8490 Sequenced Strains for Exploring Actinobacteria Biosynthetic Diversity.</title>
        <authorList>
            <person name="Kalkreuter E."/>
            <person name="Kautsar S.A."/>
            <person name="Yang D."/>
            <person name="Bader C.D."/>
            <person name="Teijaro C.N."/>
            <person name="Fluegel L."/>
            <person name="Davis C.M."/>
            <person name="Simpson J.R."/>
            <person name="Lauterbach L."/>
            <person name="Steele A.D."/>
            <person name="Gui C."/>
            <person name="Meng S."/>
            <person name="Li G."/>
            <person name="Viehrig K."/>
            <person name="Ye F."/>
            <person name="Su P."/>
            <person name="Kiefer A.F."/>
            <person name="Nichols A."/>
            <person name="Cepeda A.J."/>
            <person name="Yan W."/>
            <person name="Fan B."/>
            <person name="Jiang Y."/>
            <person name="Adhikari A."/>
            <person name="Zheng C.-J."/>
            <person name="Schuster L."/>
            <person name="Cowan T.M."/>
            <person name="Smanski M.J."/>
            <person name="Chevrette M.G."/>
            <person name="De Carvalho L.P.S."/>
            <person name="Shen B."/>
        </authorList>
    </citation>
    <scope>NUCLEOTIDE SEQUENCE [LARGE SCALE GENOMIC DNA]</scope>
    <source>
        <strain evidence="2 3">NPDC020568</strain>
    </source>
</reference>
<evidence type="ECO:0000313" key="3">
    <source>
        <dbReference type="Proteomes" id="UP001611263"/>
    </source>
</evidence>
<feature type="transmembrane region" description="Helical" evidence="1">
    <location>
        <begin position="154"/>
        <end position="177"/>
    </location>
</feature>
<dbReference type="Proteomes" id="UP001611263">
    <property type="component" value="Unassembled WGS sequence"/>
</dbReference>
<organism evidence="2 3">
    <name type="scientific">Nocardia carnea</name>
    <dbReference type="NCBI Taxonomy" id="37328"/>
    <lineage>
        <taxon>Bacteria</taxon>
        <taxon>Bacillati</taxon>
        <taxon>Actinomycetota</taxon>
        <taxon>Actinomycetes</taxon>
        <taxon>Mycobacteriales</taxon>
        <taxon>Nocardiaceae</taxon>
        <taxon>Nocardia</taxon>
    </lineage>
</organism>